<sequence length="246" mass="27972">MNISYQKMADDYIKWVNKHQKPKFTNFLDPIVREEIEYELKKYEEISYKEDGGYENAERKVVAIFPAEIKFDLQFPITAVAITTKGEQQLTHRDYLGAILGLGLARDKIGDIIVVESKAQIIVMEDIKDYIINNISRVGNLSVTAKEISINEIILPEEKYKDIFATVSSLRLDSIASAAFNISRSKMAELIRIGRAKVNWKIVDDVSYSINVGDMISIQGRGRARVDSIDGKTAKGRIKIHIKRFI</sequence>
<dbReference type="InterPro" id="IPR040591">
    <property type="entry name" value="RqcP2_RBD"/>
</dbReference>
<dbReference type="GO" id="GO:0003723">
    <property type="term" value="F:RNA binding"/>
    <property type="evidence" value="ECO:0007669"/>
    <property type="project" value="UniProtKB-KW"/>
</dbReference>
<dbReference type="Gene3D" id="3.10.290.10">
    <property type="entry name" value="RNA-binding S4 domain"/>
    <property type="match status" value="1"/>
</dbReference>
<reference evidence="3 4" key="1">
    <citation type="submission" date="2019-08" db="EMBL/GenBank/DDBJ databases">
        <title>Calorimonas adulescens gen. nov., sp. nov., an anaerobic thermophilic bacterium from Sakhalin hot spring.</title>
        <authorList>
            <person name="Khomyakova M.A."/>
            <person name="Merkel A.Y."/>
            <person name="Novikov A."/>
            <person name="Bonch-Osmolovskaya E.A."/>
            <person name="Slobodkin A.I."/>
        </authorList>
    </citation>
    <scope>NUCLEOTIDE SEQUENCE [LARGE SCALE GENOMIC DNA]</scope>
    <source>
        <strain evidence="3 4">A05MB</strain>
    </source>
</reference>
<evidence type="ECO:0000259" key="2">
    <source>
        <dbReference type="SMART" id="SM00363"/>
    </source>
</evidence>
<evidence type="ECO:0000256" key="1">
    <source>
        <dbReference type="PROSITE-ProRule" id="PRU00182"/>
    </source>
</evidence>
<dbReference type="EMBL" id="VTPS01000009">
    <property type="protein sequence ID" value="TZE82020.1"/>
    <property type="molecule type" value="Genomic_DNA"/>
</dbReference>
<protein>
    <submittedName>
        <fullName evidence="3">RNA-binding protein</fullName>
    </submittedName>
</protein>
<feature type="domain" description="RNA-binding S4" evidence="2">
    <location>
        <begin position="170"/>
        <end position="227"/>
    </location>
</feature>
<dbReference type="Gene3D" id="3.30.70.330">
    <property type="match status" value="1"/>
</dbReference>
<keyword evidence="4" id="KW-1185">Reference proteome</keyword>
<dbReference type="Pfam" id="PF17774">
    <property type="entry name" value="YlmH_RBD"/>
    <property type="match status" value="1"/>
</dbReference>
<proteinExistence type="predicted"/>
<accession>A0A5D8QBN0</accession>
<name>A0A5D8QBN0_9THEO</name>
<dbReference type="Pfam" id="PF01479">
    <property type="entry name" value="S4"/>
    <property type="match status" value="1"/>
</dbReference>
<dbReference type="InterPro" id="IPR036986">
    <property type="entry name" value="S4_RNA-bd_sf"/>
</dbReference>
<dbReference type="SMART" id="SM00363">
    <property type="entry name" value="S4"/>
    <property type="match status" value="1"/>
</dbReference>
<dbReference type="InterPro" id="IPR002942">
    <property type="entry name" value="S4_RNA-bd"/>
</dbReference>
<dbReference type="RefSeq" id="WP_149545291.1">
    <property type="nucleotide sequence ID" value="NZ_VTPS01000009.1"/>
</dbReference>
<gene>
    <name evidence="3" type="ORF">FWJ32_07245</name>
</gene>
<dbReference type="PANTHER" id="PTHR13633">
    <property type="entry name" value="MITOCHONDRIAL TRANSCRIPTION RESCUE FACTOR 1"/>
    <property type="match status" value="1"/>
</dbReference>
<evidence type="ECO:0000313" key="4">
    <source>
        <dbReference type="Proteomes" id="UP000322976"/>
    </source>
</evidence>
<keyword evidence="1" id="KW-0694">RNA-binding</keyword>
<dbReference type="AlphaFoldDB" id="A0A5D8QBN0"/>
<organism evidence="3 4">
    <name type="scientific">Calorimonas adulescens</name>
    <dbReference type="NCBI Taxonomy" id="2606906"/>
    <lineage>
        <taxon>Bacteria</taxon>
        <taxon>Bacillati</taxon>
        <taxon>Bacillota</taxon>
        <taxon>Clostridia</taxon>
        <taxon>Thermoanaerobacterales</taxon>
        <taxon>Thermoanaerobacteraceae</taxon>
        <taxon>Calorimonas</taxon>
    </lineage>
</organism>
<comment type="caution">
    <text evidence="3">The sequence shown here is derived from an EMBL/GenBank/DDBJ whole genome shotgun (WGS) entry which is preliminary data.</text>
</comment>
<dbReference type="Gene3D" id="3.30.1370.160">
    <property type="match status" value="1"/>
</dbReference>
<dbReference type="InterPro" id="IPR012677">
    <property type="entry name" value="Nucleotide-bd_a/b_plait_sf"/>
</dbReference>
<dbReference type="Proteomes" id="UP000322976">
    <property type="component" value="Unassembled WGS sequence"/>
</dbReference>
<evidence type="ECO:0000313" key="3">
    <source>
        <dbReference type="EMBL" id="TZE82020.1"/>
    </source>
</evidence>
<dbReference type="PROSITE" id="PS50889">
    <property type="entry name" value="S4"/>
    <property type="match status" value="1"/>
</dbReference>
<dbReference type="SUPFAM" id="SSF55174">
    <property type="entry name" value="Alpha-L RNA-binding motif"/>
    <property type="match status" value="1"/>
</dbReference>
<dbReference type="CDD" id="cd00165">
    <property type="entry name" value="S4"/>
    <property type="match status" value="1"/>
</dbReference>
<dbReference type="PANTHER" id="PTHR13633:SF3">
    <property type="entry name" value="MITOCHONDRIAL TRANSCRIPTION RESCUE FACTOR 1"/>
    <property type="match status" value="1"/>
</dbReference>